<gene>
    <name evidence="1" type="ORF">F8M41_020463</name>
</gene>
<comment type="caution">
    <text evidence="1">The sequence shown here is derived from an EMBL/GenBank/DDBJ whole genome shotgun (WGS) entry which is preliminary data.</text>
</comment>
<dbReference type="EMBL" id="WTPW01000562">
    <property type="protein sequence ID" value="KAF0499411.1"/>
    <property type="molecule type" value="Genomic_DNA"/>
</dbReference>
<evidence type="ECO:0000313" key="2">
    <source>
        <dbReference type="Proteomes" id="UP000439903"/>
    </source>
</evidence>
<protein>
    <submittedName>
        <fullName evidence="1">Uncharacterized protein</fullName>
    </submittedName>
</protein>
<accession>A0A8H4EJV0</accession>
<evidence type="ECO:0000313" key="1">
    <source>
        <dbReference type="EMBL" id="KAF0499411.1"/>
    </source>
</evidence>
<name>A0A8H4EJV0_GIGMA</name>
<dbReference type="AlphaFoldDB" id="A0A8H4EJV0"/>
<sequence>MAILLILPHPERDCDAEEVLSFIPLPLSFLQMLRHQSLLLQHLGEGEWAHRRTPKFSSSIRLSKERSVCTAIDVNINSVLNSILGEEYDFRIGRLTSGIQVLLNIGYSRHILEDVHETENYEESEKARIVVNTFYTQLLWVHFSFSGHVKSQK</sequence>
<organism evidence="1 2">
    <name type="scientific">Gigaspora margarita</name>
    <dbReference type="NCBI Taxonomy" id="4874"/>
    <lineage>
        <taxon>Eukaryota</taxon>
        <taxon>Fungi</taxon>
        <taxon>Fungi incertae sedis</taxon>
        <taxon>Mucoromycota</taxon>
        <taxon>Glomeromycotina</taxon>
        <taxon>Glomeromycetes</taxon>
        <taxon>Diversisporales</taxon>
        <taxon>Gigasporaceae</taxon>
        <taxon>Gigaspora</taxon>
    </lineage>
</organism>
<proteinExistence type="predicted"/>
<reference evidence="1 2" key="1">
    <citation type="journal article" date="2019" name="Environ. Microbiol.">
        <title>At the nexus of three kingdoms: the genome of the mycorrhizal fungus Gigaspora margarita provides insights into plant, endobacterial and fungal interactions.</title>
        <authorList>
            <person name="Venice F."/>
            <person name="Ghignone S."/>
            <person name="Salvioli di Fossalunga A."/>
            <person name="Amselem J."/>
            <person name="Novero M."/>
            <person name="Xianan X."/>
            <person name="Sedzielewska Toro K."/>
            <person name="Morin E."/>
            <person name="Lipzen A."/>
            <person name="Grigoriev I.V."/>
            <person name="Henrissat B."/>
            <person name="Martin F.M."/>
            <person name="Bonfante P."/>
        </authorList>
    </citation>
    <scope>NUCLEOTIDE SEQUENCE [LARGE SCALE GENOMIC DNA]</scope>
    <source>
        <strain evidence="1 2">BEG34</strain>
    </source>
</reference>
<dbReference type="Proteomes" id="UP000439903">
    <property type="component" value="Unassembled WGS sequence"/>
</dbReference>
<keyword evidence="2" id="KW-1185">Reference proteome</keyword>